<feature type="domain" description="Bacterial bifunctional deaminase-reductase C-terminal" evidence="1">
    <location>
        <begin position="11"/>
        <end position="186"/>
    </location>
</feature>
<evidence type="ECO:0000313" key="2">
    <source>
        <dbReference type="EMBL" id="MBB5916268.1"/>
    </source>
</evidence>
<organism evidence="2 3">
    <name type="scientific">Nocardia transvalensis</name>
    <dbReference type="NCBI Taxonomy" id="37333"/>
    <lineage>
        <taxon>Bacteria</taxon>
        <taxon>Bacillati</taxon>
        <taxon>Actinomycetota</taxon>
        <taxon>Actinomycetes</taxon>
        <taxon>Mycobacteriales</taxon>
        <taxon>Nocardiaceae</taxon>
        <taxon>Nocardia</taxon>
    </lineage>
</organism>
<dbReference type="RefSeq" id="WP_246461623.1">
    <property type="nucleotide sequence ID" value="NZ_JACHIT010000002.1"/>
</dbReference>
<dbReference type="PANTHER" id="PTHR38011">
    <property type="entry name" value="DIHYDROFOLATE REDUCTASE FAMILY PROTEIN (AFU_ORTHOLOGUE AFUA_8G06820)"/>
    <property type="match status" value="1"/>
</dbReference>
<sequence length="211" mass="22815">MRTSTLEHPMRKITAGLFIALDGVVDNPQDWHFPYYNEEMGAAVDAQLGSADTLLLGRVTYDSFAGAWPDREAGGAEDADFARKLGDARKIVVSRQDLTFTWRNSETLKGDLVEAVTALKQEPGGDIGISGSVSVVRQLLAAGLIDELHLLVHPIAVRSGLRLFEEADTPLPLTLLTSTQFKTGVVHQVYGPGEQLSGGYDDAKQHLAQGD</sequence>
<dbReference type="InterPro" id="IPR002734">
    <property type="entry name" value="RibDG_C"/>
</dbReference>
<proteinExistence type="predicted"/>
<comment type="caution">
    <text evidence="2">The sequence shown here is derived from an EMBL/GenBank/DDBJ whole genome shotgun (WGS) entry which is preliminary data.</text>
</comment>
<evidence type="ECO:0000313" key="3">
    <source>
        <dbReference type="Proteomes" id="UP000540412"/>
    </source>
</evidence>
<dbReference type="InterPro" id="IPR050765">
    <property type="entry name" value="Riboflavin_Biosynth_HTPR"/>
</dbReference>
<dbReference type="SUPFAM" id="SSF53597">
    <property type="entry name" value="Dihydrofolate reductase-like"/>
    <property type="match status" value="1"/>
</dbReference>
<dbReference type="Proteomes" id="UP000540412">
    <property type="component" value="Unassembled WGS sequence"/>
</dbReference>
<protein>
    <submittedName>
        <fullName evidence="2">Dihydrofolate reductase</fullName>
    </submittedName>
</protein>
<dbReference type="GO" id="GO:0008703">
    <property type="term" value="F:5-amino-6-(5-phosphoribosylamino)uracil reductase activity"/>
    <property type="evidence" value="ECO:0007669"/>
    <property type="project" value="InterPro"/>
</dbReference>
<gene>
    <name evidence="2" type="ORF">BJY24_005180</name>
</gene>
<dbReference type="Pfam" id="PF01872">
    <property type="entry name" value="RibD_C"/>
    <property type="match status" value="1"/>
</dbReference>
<dbReference type="GO" id="GO:0009231">
    <property type="term" value="P:riboflavin biosynthetic process"/>
    <property type="evidence" value="ECO:0007669"/>
    <property type="project" value="InterPro"/>
</dbReference>
<dbReference type="EMBL" id="JACHIT010000002">
    <property type="protein sequence ID" value="MBB5916268.1"/>
    <property type="molecule type" value="Genomic_DNA"/>
</dbReference>
<reference evidence="2 3" key="1">
    <citation type="submission" date="2020-08" db="EMBL/GenBank/DDBJ databases">
        <title>Sequencing the genomes of 1000 actinobacteria strains.</title>
        <authorList>
            <person name="Klenk H.-P."/>
        </authorList>
    </citation>
    <scope>NUCLEOTIDE SEQUENCE [LARGE SCALE GENOMIC DNA]</scope>
    <source>
        <strain evidence="2 3">DSM 43582</strain>
    </source>
</reference>
<dbReference type="PANTHER" id="PTHR38011:SF2">
    <property type="entry name" value="BIFUNCTIONAL DEAMINASE-REDUCTASE DOMAIN PROTEIN"/>
    <property type="match status" value="1"/>
</dbReference>
<evidence type="ECO:0000259" key="1">
    <source>
        <dbReference type="Pfam" id="PF01872"/>
    </source>
</evidence>
<dbReference type="AlphaFoldDB" id="A0A7W9PIU8"/>
<dbReference type="Gene3D" id="3.40.430.10">
    <property type="entry name" value="Dihydrofolate Reductase, subunit A"/>
    <property type="match status" value="1"/>
</dbReference>
<dbReference type="InterPro" id="IPR024072">
    <property type="entry name" value="DHFR-like_dom_sf"/>
</dbReference>
<keyword evidence="3" id="KW-1185">Reference proteome</keyword>
<accession>A0A7W9PIU8</accession>
<name>A0A7W9PIU8_9NOCA</name>